<accession>A0A0L6CFX5</accession>
<organism evidence="2 3">
    <name type="scientific">Luteipulveratus halotolerans</name>
    <dbReference type="NCBI Taxonomy" id="1631356"/>
    <lineage>
        <taxon>Bacteria</taxon>
        <taxon>Bacillati</taxon>
        <taxon>Actinomycetota</taxon>
        <taxon>Actinomycetes</taxon>
        <taxon>Micrococcales</taxon>
        <taxon>Dermacoccaceae</taxon>
        <taxon>Luteipulveratus</taxon>
    </lineage>
</organism>
<dbReference type="PANTHER" id="PTHR30543">
    <property type="entry name" value="CHROMATE REDUCTASE"/>
    <property type="match status" value="1"/>
</dbReference>
<dbReference type="GO" id="GO:0005829">
    <property type="term" value="C:cytosol"/>
    <property type="evidence" value="ECO:0007669"/>
    <property type="project" value="TreeGrafter"/>
</dbReference>
<reference evidence="3" key="1">
    <citation type="submission" date="2015-03" db="EMBL/GenBank/DDBJ databases">
        <title>Luteipulveratus halotolerans sp. nov., a novel actinobacterium (Dermacoccaceae) from Sarawak, Malaysia.</title>
        <authorList>
            <person name="Juboi H."/>
            <person name="Basik A."/>
            <person name="Shamsul S.S."/>
            <person name="Arnold P."/>
            <person name="Schmitt E.K."/>
            <person name="Sanglier J.-J."/>
            <person name="Yeo T."/>
        </authorList>
    </citation>
    <scope>NUCLEOTIDE SEQUENCE [LARGE SCALE GENOMIC DNA]</scope>
    <source>
        <strain evidence="3">C296001</strain>
    </source>
</reference>
<dbReference type="Proteomes" id="UP000037397">
    <property type="component" value="Unassembled WGS sequence"/>
</dbReference>
<evidence type="ECO:0000259" key="1">
    <source>
        <dbReference type="Pfam" id="PF03358"/>
    </source>
</evidence>
<dbReference type="GO" id="GO:0010181">
    <property type="term" value="F:FMN binding"/>
    <property type="evidence" value="ECO:0007669"/>
    <property type="project" value="TreeGrafter"/>
</dbReference>
<evidence type="ECO:0000313" key="3">
    <source>
        <dbReference type="Proteomes" id="UP000037397"/>
    </source>
</evidence>
<dbReference type="STRING" id="1631356.VV01_03570"/>
<evidence type="ECO:0000313" key="2">
    <source>
        <dbReference type="EMBL" id="KNX36433.1"/>
    </source>
</evidence>
<dbReference type="PATRIC" id="fig|1631356.3.peg.645"/>
<gene>
    <name evidence="2" type="ORF">VV01_03570</name>
</gene>
<dbReference type="EMBL" id="LAIR01000002">
    <property type="protein sequence ID" value="KNX36433.1"/>
    <property type="molecule type" value="Genomic_DNA"/>
</dbReference>
<feature type="domain" description="NADPH-dependent FMN reductase-like" evidence="1">
    <location>
        <begin position="3"/>
        <end position="133"/>
    </location>
</feature>
<dbReference type="OrthoDB" id="9812295at2"/>
<dbReference type="AlphaFoldDB" id="A0A0L6CFX5"/>
<keyword evidence="3" id="KW-1185">Reference proteome</keyword>
<dbReference type="RefSeq" id="WP_050668687.1">
    <property type="nucleotide sequence ID" value="NZ_LAIR01000002.1"/>
</dbReference>
<dbReference type="PANTHER" id="PTHR30543:SF21">
    <property type="entry name" value="NAD(P)H-DEPENDENT FMN REDUCTASE LOT6"/>
    <property type="match status" value="1"/>
</dbReference>
<protein>
    <submittedName>
        <fullName evidence="2">FMN reductase</fullName>
    </submittedName>
</protein>
<dbReference type="Gene3D" id="3.40.50.360">
    <property type="match status" value="1"/>
</dbReference>
<name>A0A0L6CFX5_9MICO</name>
<dbReference type="SUPFAM" id="SSF52218">
    <property type="entry name" value="Flavoproteins"/>
    <property type="match status" value="1"/>
</dbReference>
<comment type="caution">
    <text evidence="2">The sequence shown here is derived from an EMBL/GenBank/DDBJ whole genome shotgun (WGS) entry which is preliminary data.</text>
</comment>
<sequence>MTTVLALVGSLRADSTNRKIAELAQKIAPEGVEVRIGTGLGDVPFYNEDIDGDDVPAAAVALREQVAAADAVLLVTPEYNGGLPAVLKNAIDWASRPYGQGSLTGKPVAALGATLGAYGGVWAHEDSLKSAKIAGGKPHETPAGSFKVGAWTGTGHPEEQPEVVEAVTNALTTLVAEAKASVAA</sequence>
<dbReference type="InterPro" id="IPR029039">
    <property type="entry name" value="Flavoprotein-like_sf"/>
</dbReference>
<proteinExistence type="predicted"/>
<dbReference type="GO" id="GO:0016491">
    <property type="term" value="F:oxidoreductase activity"/>
    <property type="evidence" value="ECO:0007669"/>
    <property type="project" value="InterPro"/>
</dbReference>
<dbReference type="Pfam" id="PF03358">
    <property type="entry name" value="FMN_red"/>
    <property type="match status" value="1"/>
</dbReference>
<dbReference type="InterPro" id="IPR005025">
    <property type="entry name" value="FMN_Rdtase-like_dom"/>
</dbReference>
<dbReference type="InterPro" id="IPR050712">
    <property type="entry name" value="NAD(P)H-dep_reductase"/>
</dbReference>